<keyword evidence="1" id="KW-1133">Transmembrane helix</keyword>
<keyword evidence="1" id="KW-0472">Membrane</keyword>
<comment type="caution">
    <text evidence="2">The sequence shown here is derived from an EMBL/GenBank/DDBJ whole genome shotgun (WGS) entry which is preliminary data.</text>
</comment>
<organism evidence="2 3">
    <name type="scientific">Acinetobacter baylyi</name>
    <dbReference type="NCBI Taxonomy" id="202950"/>
    <lineage>
        <taxon>Bacteria</taxon>
        <taxon>Pseudomonadati</taxon>
        <taxon>Pseudomonadota</taxon>
        <taxon>Gammaproteobacteria</taxon>
        <taxon>Moraxellales</taxon>
        <taxon>Moraxellaceae</taxon>
        <taxon>Acinetobacter</taxon>
    </lineage>
</organism>
<evidence type="ECO:0000313" key="2">
    <source>
        <dbReference type="EMBL" id="MDQ1209643.1"/>
    </source>
</evidence>
<feature type="transmembrane region" description="Helical" evidence="1">
    <location>
        <begin position="21"/>
        <end position="42"/>
    </location>
</feature>
<accession>A0ABU0UYM0</accession>
<dbReference type="EMBL" id="JAUTBK010000002">
    <property type="protein sequence ID" value="MDQ1209643.1"/>
    <property type="molecule type" value="Genomic_DNA"/>
</dbReference>
<keyword evidence="3" id="KW-1185">Reference proteome</keyword>
<keyword evidence="1" id="KW-0812">Transmembrane</keyword>
<name>A0ABU0UYM0_ACIBI</name>
<reference evidence="2 3" key="1">
    <citation type="submission" date="2023-07" db="EMBL/GenBank/DDBJ databases">
        <title>Functional and genomic diversity of the sorghum phyllosphere microbiome.</title>
        <authorList>
            <person name="Shade A."/>
        </authorList>
    </citation>
    <scope>NUCLEOTIDE SEQUENCE [LARGE SCALE GENOMIC DNA]</scope>
    <source>
        <strain evidence="2 3">SORGH_AS_0887</strain>
    </source>
</reference>
<dbReference type="Proteomes" id="UP001233360">
    <property type="component" value="Unassembled WGS sequence"/>
</dbReference>
<feature type="transmembrane region" description="Helical" evidence="1">
    <location>
        <begin position="48"/>
        <end position="67"/>
    </location>
</feature>
<gene>
    <name evidence="2" type="ORF">QE380_002566</name>
</gene>
<evidence type="ECO:0000256" key="1">
    <source>
        <dbReference type="SAM" id="Phobius"/>
    </source>
</evidence>
<evidence type="ECO:0000313" key="3">
    <source>
        <dbReference type="Proteomes" id="UP001233360"/>
    </source>
</evidence>
<protein>
    <submittedName>
        <fullName evidence="2">Uncharacterized protein</fullName>
    </submittedName>
</protein>
<proteinExistence type="predicted"/>
<sequence>MKKSNNNNSFFEMLSELLNQLISELIIYIIFAILFGLGGGIYFAYSSFGMGALFLILPYVMLIYYAYKKLS</sequence>